<keyword evidence="24" id="KW-0558">Oxidation</keyword>
<evidence type="ECO:0000256" key="5">
    <source>
        <dbReference type="ARBA" id="ARBA00004193"/>
    </source>
</evidence>
<dbReference type="EC" id="3.5.1.124" evidence="10"/>
<dbReference type="GO" id="GO:0006508">
    <property type="term" value="P:proteolysis"/>
    <property type="evidence" value="ECO:0007669"/>
    <property type="project" value="UniProtKB-KW"/>
</dbReference>
<evidence type="ECO:0000256" key="11">
    <source>
        <dbReference type="ARBA" id="ARBA00022475"/>
    </source>
</evidence>
<evidence type="ECO:0000256" key="30">
    <source>
        <dbReference type="ARBA" id="ARBA00023198"/>
    </source>
</evidence>
<evidence type="ECO:0000256" key="38">
    <source>
        <dbReference type="ARBA" id="ARBA00048223"/>
    </source>
</evidence>
<dbReference type="GO" id="GO:0003723">
    <property type="term" value="F:RNA binding"/>
    <property type="evidence" value="ECO:0007669"/>
    <property type="project" value="UniProtKB-KW"/>
</dbReference>
<evidence type="ECO:0000256" key="8">
    <source>
        <dbReference type="ARBA" id="ARBA00004496"/>
    </source>
</evidence>
<comment type="catalytic activity">
    <reaction evidence="1">
        <text>an N(2)-(1-hydroxy-2-oxoethyl)-2'-deoxyguanosine in DNA + H2O = a 2'-deoxyguanosine in DNA + glycolate + H(+)</text>
        <dbReference type="Rhea" id="RHEA:57296"/>
        <dbReference type="Rhea" id="RHEA-COMP:11367"/>
        <dbReference type="Rhea" id="RHEA-COMP:14857"/>
        <dbReference type="ChEBI" id="CHEBI:15377"/>
        <dbReference type="ChEBI" id="CHEBI:15378"/>
        <dbReference type="ChEBI" id="CHEBI:29805"/>
        <dbReference type="ChEBI" id="CHEBI:85445"/>
        <dbReference type="ChEBI" id="CHEBI:141579"/>
    </reaction>
</comment>
<evidence type="ECO:0000256" key="27">
    <source>
        <dbReference type="ARBA" id="ARBA00023139"/>
    </source>
</evidence>
<comment type="catalytic activity">
    <reaction evidence="45">
        <text>S-(1-hydroxy-2-oxoethyl)-L-cysteinyl-[protein] + H2O = glycolate + L-cysteinyl-[protein] + H(+)</text>
        <dbReference type="Rhea" id="RHEA:57196"/>
        <dbReference type="Rhea" id="RHEA-COMP:10131"/>
        <dbReference type="Rhea" id="RHEA-COMP:14846"/>
        <dbReference type="ChEBI" id="CHEBI:15377"/>
        <dbReference type="ChEBI" id="CHEBI:15378"/>
        <dbReference type="ChEBI" id="CHEBI:29805"/>
        <dbReference type="ChEBI" id="CHEBI:29950"/>
        <dbReference type="ChEBI" id="CHEBI:141555"/>
        <dbReference type="EC" id="3.5.1.124"/>
    </reaction>
</comment>
<keyword evidence="33" id="KW-0449">Lipoprotein</keyword>
<dbReference type="Pfam" id="PF01965">
    <property type="entry name" value="DJ-1_PfpI"/>
    <property type="match status" value="1"/>
</dbReference>
<evidence type="ECO:0000256" key="4">
    <source>
        <dbReference type="ARBA" id="ARBA00004173"/>
    </source>
</evidence>
<evidence type="ECO:0000256" key="34">
    <source>
        <dbReference type="ARBA" id="ARBA00030958"/>
    </source>
</evidence>
<comment type="caution">
    <text evidence="53">The sequence shown here is derived from an EMBL/GenBank/DDBJ whole genome shotgun (WGS) entry which is preliminary data.</text>
</comment>
<comment type="catalytic activity">
    <reaction evidence="50">
        <text>N(2)-(1-hydroxy-2-oxopropyl)-GMP + H2O = lactate + GMP + H(+)</text>
        <dbReference type="Rhea" id="RHEA:57268"/>
        <dbReference type="ChEBI" id="CHEBI:15377"/>
        <dbReference type="ChEBI" id="CHEBI:15378"/>
        <dbReference type="ChEBI" id="CHEBI:24996"/>
        <dbReference type="ChEBI" id="CHEBI:58115"/>
        <dbReference type="ChEBI" id="CHEBI:141575"/>
    </reaction>
</comment>
<feature type="domain" description="DJ-1/PfpI" evidence="52">
    <location>
        <begin position="4"/>
        <end position="169"/>
    </location>
</feature>
<dbReference type="GO" id="GO:0007338">
    <property type="term" value="P:single fertilization"/>
    <property type="evidence" value="ECO:0007669"/>
    <property type="project" value="UniProtKB-KW"/>
</dbReference>
<keyword evidence="13" id="KW-1017">Isopeptide bond</keyword>
<evidence type="ECO:0000256" key="32">
    <source>
        <dbReference type="ARBA" id="ARBA00023279"/>
    </source>
</evidence>
<evidence type="ECO:0000256" key="37">
    <source>
        <dbReference type="ARBA" id="ARBA00047824"/>
    </source>
</evidence>
<evidence type="ECO:0000256" key="12">
    <source>
        <dbReference type="ARBA" id="ARBA00022490"/>
    </source>
</evidence>
<evidence type="ECO:0000256" key="15">
    <source>
        <dbReference type="ARBA" id="ARBA00022670"/>
    </source>
</evidence>
<comment type="catalytic activity">
    <reaction evidence="47">
        <text>N(2)-(1-hydroxy-2-oxoethyl)-dGTP + H2O = dGTP + glycolate + H(+)</text>
        <dbReference type="Rhea" id="RHEA:57248"/>
        <dbReference type="ChEBI" id="CHEBI:15377"/>
        <dbReference type="ChEBI" id="CHEBI:15378"/>
        <dbReference type="ChEBI" id="CHEBI:29805"/>
        <dbReference type="ChEBI" id="CHEBI:61429"/>
        <dbReference type="ChEBI" id="CHEBI:141572"/>
    </reaction>
</comment>
<comment type="catalytic activity">
    <reaction evidence="48">
        <text>N(2)-(1-hydroxy-2-oxopropyl)-GTP + H2O = lactate + GTP + H(+)</text>
        <dbReference type="Rhea" id="RHEA:57256"/>
        <dbReference type="ChEBI" id="CHEBI:15377"/>
        <dbReference type="ChEBI" id="CHEBI:15378"/>
        <dbReference type="ChEBI" id="CHEBI:24996"/>
        <dbReference type="ChEBI" id="CHEBI:37565"/>
        <dbReference type="ChEBI" id="CHEBI:141570"/>
    </reaction>
</comment>
<comment type="catalytic activity">
    <reaction evidence="36">
        <text>S-(1-hydroxy-2-oxopropyl)-L-cysteinyl-[protein] + H2O = lactate + L-cysteinyl-[protein] + H(+)</text>
        <dbReference type="Rhea" id="RHEA:49556"/>
        <dbReference type="Rhea" id="RHEA-COMP:10131"/>
        <dbReference type="Rhea" id="RHEA-COMP:12430"/>
        <dbReference type="ChEBI" id="CHEBI:15377"/>
        <dbReference type="ChEBI" id="CHEBI:15378"/>
        <dbReference type="ChEBI" id="CHEBI:24996"/>
        <dbReference type="ChEBI" id="CHEBI:29950"/>
        <dbReference type="ChEBI" id="CHEBI:131710"/>
        <dbReference type="EC" id="3.5.1.124"/>
    </reaction>
</comment>
<evidence type="ECO:0000256" key="46">
    <source>
        <dbReference type="ARBA" id="ARBA00048993"/>
    </source>
</evidence>
<comment type="catalytic activity">
    <reaction evidence="38">
        <text>N(2)-(1-hydroxy-2-oxoethyl)-GMP + H2O = glycolate + GMP + H(+)</text>
        <dbReference type="Rhea" id="RHEA:57304"/>
        <dbReference type="ChEBI" id="CHEBI:15377"/>
        <dbReference type="ChEBI" id="CHEBI:15378"/>
        <dbReference type="ChEBI" id="CHEBI:29805"/>
        <dbReference type="ChEBI" id="CHEBI:58115"/>
        <dbReference type="ChEBI" id="CHEBI:141576"/>
    </reaction>
</comment>
<keyword evidence="26" id="KW-0472">Membrane</keyword>
<comment type="subcellular location">
    <subcellularLocation>
        <location evidence="5">Cell membrane</location>
        <topology evidence="5">Lipid-anchor</topology>
    </subcellularLocation>
    <subcellularLocation>
        <location evidence="8">Cytoplasm</location>
    </subcellularLocation>
    <subcellularLocation>
        <location evidence="6">Endoplasmic reticulum</location>
    </subcellularLocation>
    <subcellularLocation>
        <location evidence="7">Membrane raft</location>
    </subcellularLocation>
    <subcellularLocation>
        <location evidence="4">Mitochondrion</location>
    </subcellularLocation>
    <subcellularLocation>
        <location evidence="3">Nucleus</location>
    </subcellularLocation>
</comment>
<evidence type="ECO:0000256" key="20">
    <source>
        <dbReference type="ARBA" id="ARBA00022990"/>
    </source>
</evidence>
<evidence type="ECO:0000256" key="40">
    <source>
        <dbReference type="ARBA" id="ARBA00048443"/>
    </source>
</evidence>
<evidence type="ECO:0000256" key="48">
    <source>
        <dbReference type="ARBA" id="ARBA00049200"/>
    </source>
</evidence>
<evidence type="ECO:0000256" key="47">
    <source>
        <dbReference type="ARBA" id="ARBA00049074"/>
    </source>
</evidence>
<dbReference type="GO" id="GO:0005783">
    <property type="term" value="C:endoplasmic reticulum"/>
    <property type="evidence" value="ECO:0007669"/>
    <property type="project" value="UniProtKB-SubCell"/>
</dbReference>
<evidence type="ECO:0000256" key="50">
    <source>
        <dbReference type="ARBA" id="ARBA00049281"/>
    </source>
</evidence>
<name>A0AAW1HWH4_POPJA</name>
<dbReference type="AlphaFoldDB" id="A0AAW1HWH4"/>
<comment type="catalytic activity">
    <reaction evidence="42">
        <text>N(omega)-(1-hydroxy-2-oxoethyl)-L-arginyl-[protein] + H2O = L-arginyl-[protein] + glycolate + H(+)</text>
        <dbReference type="Rhea" id="RHEA:57188"/>
        <dbReference type="Rhea" id="RHEA-COMP:10532"/>
        <dbReference type="Rhea" id="RHEA-COMP:14844"/>
        <dbReference type="ChEBI" id="CHEBI:15377"/>
        <dbReference type="ChEBI" id="CHEBI:15378"/>
        <dbReference type="ChEBI" id="CHEBI:29805"/>
        <dbReference type="ChEBI" id="CHEBI:29965"/>
        <dbReference type="ChEBI" id="CHEBI:141553"/>
        <dbReference type="EC" id="3.5.1.124"/>
    </reaction>
</comment>
<dbReference type="GO" id="GO:1903189">
    <property type="term" value="P:glyoxal metabolic process"/>
    <property type="evidence" value="ECO:0007669"/>
    <property type="project" value="TreeGrafter"/>
</dbReference>
<evidence type="ECO:0000256" key="25">
    <source>
        <dbReference type="ARBA" id="ARBA00023128"/>
    </source>
</evidence>
<evidence type="ECO:0000256" key="24">
    <source>
        <dbReference type="ARBA" id="ARBA00023097"/>
    </source>
</evidence>
<comment type="catalytic activity">
    <reaction evidence="40">
        <text>an N(2)-(1-hydroxy-2-oxopropyl)-2'-deoxyguanosine in DNA + H2O = a 2'-deoxyguanosine in DNA + lactate + H(+)</text>
        <dbReference type="Rhea" id="RHEA:57300"/>
        <dbReference type="Rhea" id="RHEA-COMP:11367"/>
        <dbReference type="Rhea" id="RHEA-COMP:14856"/>
        <dbReference type="ChEBI" id="CHEBI:15377"/>
        <dbReference type="ChEBI" id="CHEBI:15378"/>
        <dbReference type="ChEBI" id="CHEBI:24996"/>
        <dbReference type="ChEBI" id="CHEBI:85445"/>
        <dbReference type="ChEBI" id="CHEBI:141578"/>
    </reaction>
</comment>
<evidence type="ECO:0000256" key="7">
    <source>
        <dbReference type="ARBA" id="ARBA00004285"/>
    </source>
</evidence>
<dbReference type="GO" id="GO:0045121">
    <property type="term" value="C:membrane raft"/>
    <property type="evidence" value="ECO:0007669"/>
    <property type="project" value="UniProtKB-SubCell"/>
</dbReference>
<proteinExistence type="inferred from homology"/>
<keyword evidence="23" id="KW-0346">Stress response</keyword>
<evidence type="ECO:0000256" key="28">
    <source>
        <dbReference type="ARBA" id="ARBA00023145"/>
    </source>
</evidence>
<dbReference type="InterPro" id="IPR029062">
    <property type="entry name" value="Class_I_gatase-like"/>
</dbReference>
<evidence type="ECO:0000256" key="19">
    <source>
        <dbReference type="ARBA" id="ARBA00022884"/>
    </source>
</evidence>
<keyword evidence="54" id="KW-1185">Reference proteome</keyword>
<dbReference type="NCBIfam" id="TIGR01383">
    <property type="entry name" value="not_thiJ"/>
    <property type="match status" value="1"/>
</dbReference>
<evidence type="ECO:0000256" key="9">
    <source>
        <dbReference type="ARBA" id="ARBA00008542"/>
    </source>
</evidence>
<keyword evidence="19" id="KW-0694">RNA-binding</keyword>
<comment type="catalytic activity">
    <reaction evidence="44">
        <text>N(omega)-(1-hydroxy-2-oxopropyl)-L-arginyl-[protein] + H2O = lactate + L-arginyl-[protein] + H(+)</text>
        <dbReference type="Rhea" id="RHEA:49548"/>
        <dbReference type="Rhea" id="RHEA-COMP:10532"/>
        <dbReference type="Rhea" id="RHEA-COMP:12428"/>
        <dbReference type="ChEBI" id="CHEBI:15377"/>
        <dbReference type="ChEBI" id="CHEBI:15378"/>
        <dbReference type="ChEBI" id="CHEBI:24996"/>
        <dbReference type="ChEBI" id="CHEBI:29965"/>
        <dbReference type="ChEBI" id="CHEBI:131708"/>
        <dbReference type="EC" id="3.5.1.124"/>
    </reaction>
</comment>
<dbReference type="GO" id="GO:0046295">
    <property type="term" value="P:glycolate biosynthetic process"/>
    <property type="evidence" value="ECO:0007669"/>
    <property type="project" value="TreeGrafter"/>
</dbReference>
<evidence type="ECO:0000256" key="42">
    <source>
        <dbReference type="ARBA" id="ARBA00048622"/>
    </source>
</evidence>
<dbReference type="SUPFAM" id="SSF52317">
    <property type="entry name" value="Class I glutamine amidotransferase-like"/>
    <property type="match status" value="1"/>
</dbReference>
<evidence type="ECO:0000256" key="43">
    <source>
        <dbReference type="ARBA" id="ARBA00048786"/>
    </source>
</evidence>
<comment type="catalytic activity">
    <reaction evidence="37">
        <text>N(2)-(1-hydroxy-2-oxoethyl)-GDP + H2O = glycolate + GDP + H(+)</text>
        <dbReference type="Rhea" id="RHEA:57264"/>
        <dbReference type="ChEBI" id="CHEBI:15377"/>
        <dbReference type="ChEBI" id="CHEBI:15378"/>
        <dbReference type="ChEBI" id="CHEBI:29805"/>
        <dbReference type="ChEBI" id="CHEBI:58189"/>
        <dbReference type="ChEBI" id="CHEBI:141574"/>
    </reaction>
</comment>
<keyword evidence="31" id="KW-0539">Nucleus</keyword>
<evidence type="ECO:0000256" key="36">
    <source>
        <dbReference type="ARBA" id="ARBA00047717"/>
    </source>
</evidence>
<comment type="catalytic activity">
    <reaction evidence="46">
        <text>N(2)-(1-hydroxy-2-oxopropyl)-GDP + H2O = lactate + GDP + H(+)</text>
        <dbReference type="Rhea" id="RHEA:57260"/>
        <dbReference type="ChEBI" id="CHEBI:15377"/>
        <dbReference type="ChEBI" id="CHEBI:15378"/>
        <dbReference type="ChEBI" id="CHEBI:24996"/>
        <dbReference type="ChEBI" id="CHEBI:58189"/>
        <dbReference type="ChEBI" id="CHEBI:141573"/>
    </reaction>
</comment>
<keyword evidence="15" id="KW-0645">Protease</keyword>
<evidence type="ECO:0000256" key="29">
    <source>
        <dbReference type="ARBA" id="ARBA00023186"/>
    </source>
</evidence>
<dbReference type="Gene3D" id="3.40.50.880">
    <property type="match status" value="1"/>
</dbReference>
<sequence length="188" mass="20850">MSRKTALVLLYPLNEENEIVIPVQVLRKAEYDVTLAGPTNAPVSGSRNMKIVPETTLKEAMQCGPYDVIVAGGGRDGWRALSEDPDVGTVLREQEKAGRLIAAICTAPIALKNHGIMYGRRLTSYPWVEDMVREGDHYIYKYDDVVKDGNLITSKGNYTTWHFALSIVEYLSGRPAAEEAAKEMLVAY</sequence>
<evidence type="ECO:0000256" key="31">
    <source>
        <dbReference type="ARBA" id="ARBA00023242"/>
    </source>
</evidence>
<comment type="catalytic activity">
    <reaction evidence="49">
        <text>N(2)-(1-hydroxy-2-oxoethyl)-GTP + H2O = glycolate + GTP + H(+)</text>
        <dbReference type="Rhea" id="RHEA:57252"/>
        <dbReference type="ChEBI" id="CHEBI:15377"/>
        <dbReference type="ChEBI" id="CHEBI:15378"/>
        <dbReference type="ChEBI" id="CHEBI:29805"/>
        <dbReference type="ChEBI" id="CHEBI:37565"/>
        <dbReference type="ChEBI" id="CHEBI:141571"/>
    </reaction>
</comment>
<comment type="similarity">
    <text evidence="9">Belongs to the peptidase C56 family.</text>
</comment>
<evidence type="ECO:0000313" key="54">
    <source>
        <dbReference type="Proteomes" id="UP001458880"/>
    </source>
</evidence>
<comment type="catalytic activity">
    <reaction evidence="41">
        <text>N(6)-(1-hydroxy-2-oxopropyl)-L-lysyl-[protein] + H2O = lactate + L-lysyl-[protein] + H(+)</text>
        <dbReference type="Rhea" id="RHEA:49552"/>
        <dbReference type="Rhea" id="RHEA-COMP:9752"/>
        <dbReference type="Rhea" id="RHEA-COMP:12429"/>
        <dbReference type="ChEBI" id="CHEBI:15377"/>
        <dbReference type="ChEBI" id="CHEBI:15378"/>
        <dbReference type="ChEBI" id="CHEBI:24996"/>
        <dbReference type="ChEBI" id="CHEBI:29969"/>
        <dbReference type="ChEBI" id="CHEBI:131709"/>
        <dbReference type="EC" id="3.5.1.124"/>
    </reaction>
</comment>
<evidence type="ECO:0000256" key="44">
    <source>
        <dbReference type="ARBA" id="ARBA00048884"/>
    </source>
</evidence>
<keyword evidence="32" id="KW-0278">Fertilization</keyword>
<dbReference type="GO" id="GO:0006914">
    <property type="term" value="P:autophagy"/>
    <property type="evidence" value="ECO:0007669"/>
    <property type="project" value="UniProtKB-KW"/>
</dbReference>
<evidence type="ECO:0000256" key="45">
    <source>
        <dbReference type="ARBA" id="ARBA00048937"/>
    </source>
</evidence>
<dbReference type="GO" id="GO:0036524">
    <property type="term" value="F:protein deglycase activity"/>
    <property type="evidence" value="ECO:0007669"/>
    <property type="project" value="UniProtKB-EC"/>
</dbReference>
<dbReference type="EMBL" id="JASPKY010000853">
    <property type="protein sequence ID" value="KAK9681032.1"/>
    <property type="molecule type" value="Genomic_DNA"/>
</dbReference>
<dbReference type="GO" id="GO:0008233">
    <property type="term" value="F:peptidase activity"/>
    <property type="evidence" value="ECO:0007669"/>
    <property type="project" value="UniProtKB-KW"/>
</dbReference>
<evidence type="ECO:0000256" key="18">
    <source>
        <dbReference type="ARBA" id="ARBA00022843"/>
    </source>
</evidence>
<evidence type="ECO:0000256" key="26">
    <source>
        <dbReference type="ARBA" id="ARBA00023136"/>
    </source>
</evidence>
<keyword evidence="11" id="KW-1003">Cell membrane</keyword>
<evidence type="ECO:0000256" key="14">
    <source>
        <dbReference type="ARBA" id="ARBA00022553"/>
    </source>
</evidence>
<dbReference type="PANTHER" id="PTHR48094:SF12">
    <property type="entry name" value="PARKINSON DISEASE PROTEIN 7 HOMOLOG"/>
    <property type="match status" value="1"/>
</dbReference>
<organism evidence="53 54">
    <name type="scientific">Popillia japonica</name>
    <name type="common">Japanese beetle</name>
    <dbReference type="NCBI Taxonomy" id="7064"/>
    <lineage>
        <taxon>Eukaryota</taxon>
        <taxon>Metazoa</taxon>
        <taxon>Ecdysozoa</taxon>
        <taxon>Arthropoda</taxon>
        <taxon>Hexapoda</taxon>
        <taxon>Insecta</taxon>
        <taxon>Pterygota</taxon>
        <taxon>Neoptera</taxon>
        <taxon>Endopterygota</taxon>
        <taxon>Coleoptera</taxon>
        <taxon>Polyphaga</taxon>
        <taxon>Scarabaeiformia</taxon>
        <taxon>Scarabaeidae</taxon>
        <taxon>Rutelinae</taxon>
        <taxon>Popillia</taxon>
    </lineage>
</organism>
<dbReference type="GO" id="GO:0005886">
    <property type="term" value="C:plasma membrane"/>
    <property type="evidence" value="ECO:0007669"/>
    <property type="project" value="UniProtKB-SubCell"/>
</dbReference>
<keyword evidence="14" id="KW-0597">Phosphoprotein</keyword>
<evidence type="ECO:0000256" key="17">
    <source>
        <dbReference type="ARBA" id="ARBA00022824"/>
    </source>
</evidence>
<keyword evidence="16" id="KW-0378">Hydrolase</keyword>
<dbReference type="InterPro" id="IPR050325">
    <property type="entry name" value="Prot/Nucl_acid_deglycase"/>
</dbReference>
<evidence type="ECO:0000256" key="2">
    <source>
        <dbReference type="ARBA" id="ARBA00000739"/>
    </source>
</evidence>
<evidence type="ECO:0000256" key="10">
    <source>
        <dbReference type="ARBA" id="ARBA00012719"/>
    </source>
</evidence>
<evidence type="ECO:0000256" key="1">
    <source>
        <dbReference type="ARBA" id="ARBA00000456"/>
    </source>
</evidence>
<dbReference type="InterPro" id="IPR002818">
    <property type="entry name" value="DJ-1/PfpI"/>
</dbReference>
<dbReference type="FunFam" id="3.40.50.880:FF:000057">
    <property type="entry name" value="Protein/nucleic acid deglycase DJ-1"/>
    <property type="match status" value="1"/>
</dbReference>
<evidence type="ECO:0000259" key="52">
    <source>
        <dbReference type="Pfam" id="PF01965"/>
    </source>
</evidence>
<keyword evidence="17" id="KW-0256">Endoplasmic reticulum</keyword>
<keyword evidence="30" id="KW-0395">Inflammatory response</keyword>
<keyword evidence="20" id="KW-0007">Acetylation</keyword>
<evidence type="ECO:0000256" key="13">
    <source>
        <dbReference type="ARBA" id="ARBA00022499"/>
    </source>
</evidence>
<accession>A0AAW1HWH4</accession>
<evidence type="ECO:0000256" key="22">
    <source>
        <dbReference type="ARBA" id="ARBA00023008"/>
    </source>
</evidence>
<evidence type="ECO:0000256" key="49">
    <source>
        <dbReference type="ARBA" id="ARBA00049222"/>
    </source>
</evidence>
<dbReference type="InterPro" id="IPR006287">
    <property type="entry name" value="DJ-1"/>
</dbReference>
<evidence type="ECO:0000256" key="51">
    <source>
        <dbReference type="ARBA" id="ARBA00049474"/>
    </source>
</evidence>
<keyword evidence="28" id="KW-0865">Zymogen</keyword>
<keyword evidence="22" id="KW-0186">Copper</keyword>
<dbReference type="GO" id="GO:0005739">
    <property type="term" value="C:mitochondrion"/>
    <property type="evidence" value="ECO:0007669"/>
    <property type="project" value="UniProtKB-SubCell"/>
</dbReference>
<reference evidence="53 54" key="1">
    <citation type="journal article" date="2024" name="BMC Genomics">
        <title>De novo assembly and annotation of Popillia japonica's genome with initial clues to its potential as an invasive pest.</title>
        <authorList>
            <person name="Cucini C."/>
            <person name="Boschi S."/>
            <person name="Funari R."/>
            <person name="Cardaioli E."/>
            <person name="Iannotti N."/>
            <person name="Marturano G."/>
            <person name="Paoli F."/>
            <person name="Bruttini M."/>
            <person name="Carapelli A."/>
            <person name="Frati F."/>
            <person name="Nardi F."/>
        </authorList>
    </citation>
    <scope>NUCLEOTIDE SEQUENCE [LARGE SCALE GENOMIC DNA]</scope>
    <source>
        <strain evidence="53">DMR45628</strain>
    </source>
</reference>
<evidence type="ECO:0000256" key="41">
    <source>
        <dbReference type="ARBA" id="ARBA00048587"/>
    </source>
</evidence>
<dbReference type="GO" id="GO:0006979">
    <property type="term" value="P:response to oxidative stress"/>
    <property type="evidence" value="ECO:0007669"/>
    <property type="project" value="TreeGrafter"/>
</dbReference>
<comment type="catalytic activity">
    <reaction evidence="39">
        <text>an N(2)-(1-hydroxy-2-oxopropyl)-guanosine in RNA + H2O = a guanosine in RNA + lactate + H(+)</text>
        <dbReference type="Rhea" id="RHEA:57288"/>
        <dbReference type="Rhea" id="RHEA-COMP:14855"/>
        <dbReference type="Rhea" id="RHEA-COMP:14858"/>
        <dbReference type="ChEBI" id="CHEBI:15377"/>
        <dbReference type="ChEBI" id="CHEBI:15378"/>
        <dbReference type="ChEBI" id="CHEBI:24996"/>
        <dbReference type="ChEBI" id="CHEBI:74269"/>
        <dbReference type="ChEBI" id="CHEBI:141580"/>
    </reaction>
</comment>
<evidence type="ECO:0000256" key="3">
    <source>
        <dbReference type="ARBA" id="ARBA00004123"/>
    </source>
</evidence>
<dbReference type="Proteomes" id="UP001458880">
    <property type="component" value="Unassembled WGS sequence"/>
</dbReference>
<keyword evidence="27" id="KW-0564">Palmitate</keyword>
<evidence type="ECO:0000256" key="6">
    <source>
        <dbReference type="ARBA" id="ARBA00004240"/>
    </source>
</evidence>
<evidence type="ECO:0000256" key="39">
    <source>
        <dbReference type="ARBA" id="ARBA00048384"/>
    </source>
</evidence>
<gene>
    <name evidence="53" type="ORF">QE152_g38632</name>
</gene>
<dbReference type="PANTHER" id="PTHR48094">
    <property type="entry name" value="PROTEIN/NUCLEIC ACID DEGLYCASE DJ-1-RELATED"/>
    <property type="match status" value="1"/>
</dbReference>
<evidence type="ECO:0000313" key="53">
    <source>
        <dbReference type="EMBL" id="KAK9681032.1"/>
    </source>
</evidence>
<keyword evidence="29" id="KW-0143">Chaperone</keyword>
<keyword evidence="25" id="KW-0496">Mitochondrion</keyword>
<evidence type="ECO:0000256" key="21">
    <source>
        <dbReference type="ARBA" id="ARBA00023006"/>
    </source>
</evidence>
<keyword evidence="18" id="KW-0832">Ubl conjugation</keyword>
<comment type="catalytic activity">
    <reaction evidence="43">
        <text>N(2)-(1-hydroxy-2-oxopropyl)-dGTP + H2O = lactate + dGTP + H(+)</text>
        <dbReference type="Rhea" id="RHEA:57244"/>
        <dbReference type="ChEBI" id="CHEBI:15377"/>
        <dbReference type="ChEBI" id="CHEBI:15378"/>
        <dbReference type="ChEBI" id="CHEBI:24996"/>
        <dbReference type="ChEBI" id="CHEBI:61429"/>
        <dbReference type="ChEBI" id="CHEBI:141569"/>
    </reaction>
</comment>
<comment type="catalytic activity">
    <reaction evidence="2">
        <text>an N(2)-(1-hydroxy-2-oxoethyl)-guanosine in RNA + H2O = a guanosine in RNA + glycolate + H(+)</text>
        <dbReference type="Rhea" id="RHEA:57292"/>
        <dbReference type="Rhea" id="RHEA-COMP:14855"/>
        <dbReference type="Rhea" id="RHEA-COMP:14859"/>
        <dbReference type="ChEBI" id="CHEBI:15377"/>
        <dbReference type="ChEBI" id="CHEBI:15378"/>
        <dbReference type="ChEBI" id="CHEBI:29805"/>
        <dbReference type="ChEBI" id="CHEBI:74269"/>
        <dbReference type="ChEBI" id="CHEBI:141581"/>
    </reaction>
</comment>
<comment type="catalytic activity">
    <reaction evidence="51">
        <text>N(6)-(1-hydroxy-2-oxoethyl)-L-lysyl-[protein] + H2O = glycolate + L-lysyl-[protein] + H(+)</text>
        <dbReference type="Rhea" id="RHEA:57192"/>
        <dbReference type="Rhea" id="RHEA-COMP:9752"/>
        <dbReference type="Rhea" id="RHEA-COMP:14845"/>
        <dbReference type="ChEBI" id="CHEBI:15377"/>
        <dbReference type="ChEBI" id="CHEBI:15378"/>
        <dbReference type="ChEBI" id="CHEBI:29805"/>
        <dbReference type="ChEBI" id="CHEBI:29969"/>
        <dbReference type="ChEBI" id="CHEBI:141554"/>
        <dbReference type="EC" id="3.5.1.124"/>
    </reaction>
</comment>
<keyword evidence="12" id="KW-0963">Cytoplasm</keyword>
<dbReference type="GO" id="GO:0005634">
    <property type="term" value="C:nucleus"/>
    <property type="evidence" value="ECO:0007669"/>
    <property type="project" value="UniProtKB-SubCell"/>
</dbReference>
<evidence type="ECO:0000256" key="16">
    <source>
        <dbReference type="ARBA" id="ARBA00022801"/>
    </source>
</evidence>
<keyword evidence="21" id="KW-0072">Autophagy</keyword>
<evidence type="ECO:0000256" key="23">
    <source>
        <dbReference type="ARBA" id="ARBA00023016"/>
    </source>
</evidence>
<protein>
    <recommendedName>
        <fullName evidence="10">protein deglycase</fullName>
        <ecNumber evidence="10">3.5.1.124</ecNumber>
    </recommendedName>
    <alternativeName>
        <fullName evidence="34">Maillard deglycase</fullName>
    </alternativeName>
    <alternativeName>
        <fullName evidence="35">Parkinsonism-associated deglycase</fullName>
    </alternativeName>
</protein>
<evidence type="ECO:0000256" key="35">
    <source>
        <dbReference type="ARBA" id="ARBA00031312"/>
    </source>
</evidence>
<dbReference type="CDD" id="cd03135">
    <property type="entry name" value="GATase1_DJ-1"/>
    <property type="match status" value="1"/>
</dbReference>
<evidence type="ECO:0000256" key="33">
    <source>
        <dbReference type="ARBA" id="ARBA00023288"/>
    </source>
</evidence>